<reference evidence="2 3" key="1">
    <citation type="journal article" date="2018" name="Int. J. Syst. Evol. Microbiol.">
        <title>Methylomusa anaerophila gen. nov., sp. nov., an anaerobic methanol-utilizing bacterium isolated from a microbial fuel cell.</title>
        <authorList>
            <person name="Amano N."/>
            <person name="Yamamuro A."/>
            <person name="Miyahara M."/>
            <person name="Kouzuma A."/>
            <person name="Abe T."/>
            <person name="Watanabe K."/>
        </authorList>
    </citation>
    <scope>NUCLEOTIDE SEQUENCE [LARGE SCALE GENOMIC DNA]</scope>
    <source>
        <strain evidence="2 3">MMFC1</strain>
    </source>
</reference>
<dbReference type="AlphaFoldDB" id="A0A348AMG5"/>
<feature type="transmembrane region" description="Helical" evidence="1">
    <location>
        <begin position="135"/>
        <end position="155"/>
    </location>
</feature>
<feature type="transmembrane region" description="Helical" evidence="1">
    <location>
        <begin position="164"/>
        <end position="186"/>
    </location>
</feature>
<gene>
    <name evidence="2" type="ORF">MAMMFC1_02948</name>
</gene>
<dbReference type="KEGG" id="mana:MAMMFC1_02948"/>
<accession>A0A348AMG5</accession>
<feature type="transmembrane region" description="Helical" evidence="1">
    <location>
        <begin position="12"/>
        <end position="30"/>
    </location>
</feature>
<dbReference type="RefSeq" id="WP_126309176.1">
    <property type="nucleotide sequence ID" value="NZ_DAINIT010000020.1"/>
</dbReference>
<dbReference type="EMBL" id="AP018449">
    <property type="protein sequence ID" value="BBB92263.1"/>
    <property type="molecule type" value="Genomic_DNA"/>
</dbReference>
<name>A0A348AMG5_9FIRM</name>
<dbReference type="Proteomes" id="UP000276437">
    <property type="component" value="Chromosome"/>
</dbReference>
<proteinExistence type="predicted"/>
<feature type="transmembrane region" description="Helical" evidence="1">
    <location>
        <begin position="99"/>
        <end position="129"/>
    </location>
</feature>
<sequence>MLDIGLVKDYWSILLFVGAMACYAVGYIKAAALSKAIYLSAVPTEIYTPVALLIFGATFFVTTLIVPLTIFSTLYIFRYLVSGEINNKIKIWFDQKNRIFLWGTFLTIGLIEILTFTIPGGSAILPLLITVKYPIAGLFLILTLLFFVLVSFWVIKKITSKERWVYLGLSVFIWMSAMLLIQISMYRPTMINADLPIDTQRPGVVGSLTIKDNIKQSWPSPDFSGGYVLEGMLLFKSDKLYYFAVFPRNGSNVSSLYMFPEDRVIAFNTSILLLEK</sequence>
<feature type="transmembrane region" description="Helical" evidence="1">
    <location>
        <begin position="50"/>
        <end position="78"/>
    </location>
</feature>
<evidence type="ECO:0000313" key="3">
    <source>
        <dbReference type="Proteomes" id="UP000276437"/>
    </source>
</evidence>
<evidence type="ECO:0000313" key="2">
    <source>
        <dbReference type="EMBL" id="BBB92263.1"/>
    </source>
</evidence>
<keyword evidence="1" id="KW-0812">Transmembrane</keyword>
<evidence type="ECO:0000256" key="1">
    <source>
        <dbReference type="SAM" id="Phobius"/>
    </source>
</evidence>
<keyword evidence="3" id="KW-1185">Reference proteome</keyword>
<keyword evidence="1" id="KW-0472">Membrane</keyword>
<keyword evidence="1" id="KW-1133">Transmembrane helix</keyword>
<organism evidence="2 3">
    <name type="scientific">Methylomusa anaerophila</name>
    <dbReference type="NCBI Taxonomy" id="1930071"/>
    <lineage>
        <taxon>Bacteria</taxon>
        <taxon>Bacillati</taxon>
        <taxon>Bacillota</taxon>
        <taxon>Negativicutes</taxon>
        <taxon>Selenomonadales</taxon>
        <taxon>Sporomusaceae</taxon>
        <taxon>Methylomusa</taxon>
    </lineage>
</organism>
<protein>
    <submittedName>
        <fullName evidence="2">Uncharacterized protein</fullName>
    </submittedName>
</protein>